<dbReference type="RefSeq" id="WP_106330934.1">
    <property type="nucleotide sequence ID" value="NZ_BOMO01000163.1"/>
</dbReference>
<accession>A0A2T0JIG0</accession>
<comment type="caution">
    <text evidence="1">The sequence shown here is derived from an EMBL/GenBank/DDBJ whole genome shotgun (WGS) entry which is preliminary data.</text>
</comment>
<organism evidence="1 2">
    <name type="scientific">Actinoplanes italicus</name>
    <dbReference type="NCBI Taxonomy" id="113567"/>
    <lineage>
        <taxon>Bacteria</taxon>
        <taxon>Bacillati</taxon>
        <taxon>Actinomycetota</taxon>
        <taxon>Actinomycetes</taxon>
        <taxon>Micromonosporales</taxon>
        <taxon>Micromonosporaceae</taxon>
        <taxon>Actinoplanes</taxon>
    </lineage>
</organism>
<protein>
    <submittedName>
        <fullName evidence="1">Uncharacterized protein</fullName>
    </submittedName>
</protein>
<dbReference type="AlphaFoldDB" id="A0A2T0JIG0"/>
<keyword evidence="2" id="KW-1185">Reference proteome</keyword>
<evidence type="ECO:0000313" key="2">
    <source>
        <dbReference type="Proteomes" id="UP000239415"/>
    </source>
</evidence>
<proteinExistence type="predicted"/>
<reference evidence="1 2" key="1">
    <citation type="submission" date="2018-03" db="EMBL/GenBank/DDBJ databases">
        <title>Genomic Encyclopedia of Archaeal and Bacterial Type Strains, Phase II (KMG-II): from individual species to whole genera.</title>
        <authorList>
            <person name="Goeker M."/>
        </authorList>
    </citation>
    <scope>NUCLEOTIDE SEQUENCE [LARGE SCALE GENOMIC DNA]</scope>
    <source>
        <strain evidence="1 2">DSM 43146</strain>
    </source>
</reference>
<evidence type="ECO:0000313" key="1">
    <source>
        <dbReference type="EMBL" id="PRX07368.1"/>
    </source>
</evidence>
<name>A0A2T0JIG0_9ACTN</name>
<sequence>MPRTAVAYSNLVANGGLTTPAGTAVSSGAGNGGQVANAAPEETVIRLSNASGGAGTVTLLAGSYPPAIAAGLGNATAFSVGNGSSAYIGPFESGRFLQADGSLIFETSVAMTATAFRVPRAV</sequence>
<gene>
    <name evidence="1" type="ORF">CLV67_14243</name>
</gene>
<dbReference type="OrthoDB" id="3482017at2"/>
<dbReference type="Proteomes" id="UP000239415">
    <property type="component" value="Unassembled WGS sequence"/>
</dbReference>
<dbReference type="EMBL" id="PVMZ01000042">
    <property type="protein sequence ID" value="PRX07368.1"/>
    <property type="molecule type" value="Genomic_DNA"/>
</dbReference>